<dbReference type="InterPro" id="IPR025355">
    <property type="entry name" value="DUF4259"/>
</dbReference>
<reference evidence="1 2" key="1">
    <citation type="submission" date="2021-08" db="EMBL/GenBank/DDBJ databases">
        <title>Comparative Genomics Analysis of the Genus Qipengyuania Reveals Extensive Genetic Diversity and Metabolic Versatility, Including the Description of Fifteen Novel Species.</title>
        <authorList>
            <person name="Liu Y."/>
        </authorList>
    </citation>
    <scope>NUCLEOTIDE SEQUENCE [LARGE SCALE GENOMIC DNA]</scope>
    <source>
        <strain evidence="1 2">1NDH1</strain>
    </source>
</reference>
<dbReference type="EMBL" id="CP081294">
    <property type="protein sequence ID" value="QZD94005.1"/>
    <property type="molecule type" value="Genomic_DNA"/>
</dbReference>
<dbReference type="Pfam" id="PF14078">
    <property type="entry name" value="DUF4259"/>
    <property type="match status" value="1"/>
</dbReference>
<gene>
    <name evidence="1" type="ORF">K3136_07735</name>
</gene>
<dbReference type="RefSeq" id="WP_221429771.1">
    <property type="nucleotide sequence ID" value="NZ_CP081294.1"/>
</dbReference>
<name>A0ABX8ZYA1_9SPHN</name>
<protein>
    <submittedName>
        <fullName evidence="1">DUF4259 domain-containing protein</fullName>
    </submittedName>
</protein>
<proteinExistence type="predicted"/>
<keyword evidence="2" id="KW-1185">Reference proteome</keyword>
<dbReference type="Proteomes" id="UP000824321">
    <property type="component" value="Chromosome"/>
</dbReference>
<evidence type="ECO:0000313" key="2">
    <source>
        <dbReference type="Proteomes" id="UP000824321"/>
    </source>
</evidence>
<evidence type="ECO:0000313" key="1">
    <source>
        <dbReference type="EMBL" id="QZD94005.1"/>
    </source>
</evidence>
<organism evidence="1 2">
    <name type="scientific">Qipengyuania gelatinilytica</name>
    <dbReference type="NCBI Taxonomy" id="2867231"/>
    <lineage>
        <taxon>Bacteria</taxon>
        <taxon>Pseudomonadati</taxon>
        <taxon>Pseudomonadota</taxon>
        <taxon>Alphaproteobacteria</taxon>
        <taxon>Sphingomonadales</taxon>
        <taxon>Erythrobacteraceae</taxon>
        <taxon>Qipengyuania</taxon>
    </lineage>
</organism>
<sequence length="216" mass="23402">MGAWGAGPFDNDDALDAVDDLVSVEAIAAEFTAAGVEGDVEATESSRIIAAAECVAAMRGHPHPDLPDELAERVRAFGKPSLELFDRARDNVSAVMARSELGELWAEEGSGDWNREMTGLVARLNKPQAKAGKPKGAKKPFDNPSPCSFCNKPMGEEEMSMFDISLADGMGNSLKQGGWAHIACLNSALHPRHMIQNWQFDDELLDFATKKLRSED</sequence>
<accession>A0ABX8ZYA1</accession>